<dbReference type="PANTHER" id="PTHR14879">
    <property type="entry name" value="CASPASE REGULATOR, RING FINGER DOMAIN-CONTAINING"/>
    <property type="match status" value="1"/>
</dbReference>
<evidence type="ECO:0000313" key="6">
    <source>
        <dbReference type="EMBL" id="CAL5139882.1"/>
    </source>
</evidence>
<feature type="compositionally biased region" description="Basic residues" evidence="4">
    <location>
        <begin position="343"/>
        <end position="360"/>
    </location>
</feature>
<dbReference type="PANTHER" id="PTHR14879:SF5">
    <property type="entry name" value="RING-TYPE DOMAIN-CONTAINING PROTEIN"/>
    <property type="match status" value="1"/>
</dbReference>
<keyword evidence="1 3" id="KW-0863">Zinc-finger</keyword>
<evidence type="ECO:0000256" key="3">
    <source>
        <dbReference type="PROSITE-ProRule" id="PRU00175"/>
    </source>
</evidence>
<gene>
    <name evidence="6" type="ORF">CDAUBV1_LOCUS15074</name>
</gene>
<proteinExistence type="predicted"/>
<feature type="compositionally biased region" description="Basic residues" evidence="4">
    <location>
        <begin position="235"/>
        <end position="245"/>
    </location>
</feature>
<dbReference type="InterPro" id="IPR051728">
    <property type="entry name" value="RING-FYVE_E3_ubiquitin-ligase"/>
</dbReference>
<evidence type="ECO:0000259" key="5">
    <source>
        <dbReference type="PROSITE" id="PS50089"/>
    </source>
</evidence>
<keyword evidence="1 3" id="KW-0479">Metal-binding</keyword>
<evidence type="ECO:0000256" key="1">
    <source>
        <dbReference type="ARBA" id="ARBA00022771"/>
    </source>
</evidence>
<feature type="compositionally biased region" description="Polar residues" evidence="4">
    <location>
        <begin position="389"/>
        <end position="401"/>
    </location>
</feature>
<feature type="compositionally biased region" description="Polar residues" evidence="4">
    <location>
        <begin position="372"/>
        <end position="382"/>
    </location>
</feature>
<dbReference type="Proteomes" id="UP001497525">
    <property type="component" value="Unassembled WGS sequence"/>
</dbReference>
<dbReference type="Gene3D" id="3.30.40.10">
    <property type="entry name" value="Zinc/RING finger domain, C3HC4 (zinc finger)"/>
    <property type="match status" value="1"/>
</dbReference>
<dbReference type="SUPFAM" id="SSF57850">
    <property type="entry name" value="RING/U-box"/>
    <property type="match status" value="1"/>
</dbReference>
<accession>A0AAV2TWW7</accession>
<protein>
    <recommendedName>
        <fullName evidence="5">RING-type domain-containing protein</fullName>
    </recommendedName>
</protein>
<comment type="caution">
    <text evidence="6">The sequence shown here is derived from an EMBL/GenBank/DDBJ whole genome shotgun (WGS) entry which is preliminary data.</text>
</comment>
<feature type="region of interest" description="Disordered" evidence="4">
    <location>
        <begin position="221"/>
        <end position="245"/>
    </location>
</feature>
<feature type="domain" description="RING-type" evidence="5">
    <location>
        <begin position="458"/>
        <end position="493"/>
    </location>
</feature>
<name>A0AAV2TWW7_CALDB</name>
<evidence type="ECO:0000313" key="7">
    <source>
        <dbReference type="Proteomes" id="UP001497525"/>
    </source>
</evidence>
<evidence type="ECO:0000256" key="2">
    <source>
        <dbReference type="ARBA" id="ARBA00022833"/>
    </source>
</evidence>
<dbReference type="EMBL" id="CAXLJL010000667">
    <property type="protein sequence ID" value="CAL5139882.1"/>
    <property type="molecule type" value="Genomic_DNA"/>
</dbReference>
<keyword evidence="2" id="KW-0862">Zinc</keyword>
<dbReference type="Pfam" id="PF13920">
    <property type="entry name" value="zf-C3HC4_3"/>
    <property type="match status" value="1"/>
</dbReference>
<evidence type="ECO:0000256" key="4">
    <source>
        <dbReference type="SAM" id="MobiDB-lite"/>
    </source>
</evidence>
<reference evidence="6" key="1">
    <citation type="submission" date="2024-06" db="EMBL/GenBank/DDBJ databases">
        <authorList>
            <person name="Liu X."/>
            <person name="Lenzi L."/>
            <person name="Haldenby T S."/>
            <person name="Uol C."/>
        </authorList>
    </citation>
    <scope>NUCLEOTIDE SEQUENCE</scope>
</reference>
<dbReference type="GO" id="GO:0008270">
    <property type="term" value="F:zinc ion binding"/>
    <property type="evidence" value="ECO:0007669"/>
    <property type="project" value="UniProtKB-KW"/>
</dbReference>
<feature type="region of interest" description="Disordered" evidence="4">
    <location>
        <begin position="310"/>
        <end position="401"/>
    </location>
</feature>
<dbReference type="InterPro" id="IPR013083">
    <property type="entry name" value="Znf_RING/FYVE/PHD"/>
</dbReference>
<sequence>MPKPNEKSEEPEASQPACQQRSVLGRLLDTLSSFFTPSVDQGAVQVTTSPPVPPPAKFNIGDDFRSWELLAQRYIQNVPKHRQPDALLSLLSGEALSIAVENNIVTEPVTDHTFARLKSVLTPRTLAVESARAFHERRQLEGENITTYLRQLKRLAISGFPQDTVAEREIRLLDRLVEGVTNREIRKCFLLNPPRSLSTAVDVATRCEDVRGVLSSDSPNQPYYHTALARGGPNNRRRAPSRGYRSRVVGHPRWPIPLRREDCPYCQRFGNAARTCGHNDRRPPPRAMPVDSIWDALGRTLENAGNSLAERITSEVERKTTTAVTTRLLGSPGTGDPNTSSSQRRRSTRGCRYNRSHGHRGSVPTSEEHSNIRTSEQHSSVPASEHRSGTTSSGINNQSTPVLERITSENQIDSFTSAQLKRILDKHHVNRVGLLEKDGASADTPGCSSASAEKTGECCVCMNAIIDCAFVKCGHMATCIQCGQSLRRCPICRQGIESCLRVYPTY</sequence>
<dbReference type="InterPro" id="IPR001841">
    <property type="entry name" value="Znf_RING"/>
</dbReference>
<organism evidence="6 7">
    <name type="scientific">Calicophoron daubneyi</name>
    <name type="common">Rumen fluke</name>
    <name type="synonym">Paramphistomum daubneyi</name>
    <dbReference type="NCBI Taxonomy" id="300641"/>
    <lineage>
        <taxon>Eukaryota</taxon>
        <taxon>Metazoa</taxon>
        <taxon>Spiralia</taxon>
        <taxon>Lophotrochozoa</taxon>
        <taxon>Platyhelminthes</taxon>
        <taxon>Trematoda</taxon>
        <taxon>Digenea</taxon>
        <taxon>Plagiorchiida</taxon>
        <taxon>Pronocephalata</taxon>
        <taxon>Paramphistomoidea</taxon>
        <taxon>Paramphistomidae</taxon>
        <taxon>Calicophoron</taxon>
    </lineage>
</organism>
<dbReference type="PROSITE" id="PS50089">
    <property type="entry name" value="ZF_RING_2"/>
    <property type="match status" value="1"/>
</dbReference>
<dbReference type="AlphaFoldDB" id="A0AAV2TWW7"/>